<protein>
    <submittedName>
        <fullName evidence="1">Uncharacterized protein</fullName>
    </submittedName>
</protein>
<dbReference type="GeneID" id="55011890"/>
<evidence type="ECO:0000313" key="2">
    <source>
        <dbReference type="Proteomes" id="UP000293575"/>
    </source>
</evidence>
<reference evidence="1" key="1">
    <citation type="submission" date="2019-01" db="EMBL/GenBank/DDBJ databases">
        <authorList>
            <person name="Hylling O."/>
            <person name="Carstens A.B."/>
            <person name="Hansen L.H."/>
        </authorList>
    </citation>
    <scope>NUCLEOTIDE SEQUENCE [LARGE SCALE GENOMIC DNA]</scope>
</reference>
<dbReference type="EMBL" id="MK473373">
    <property type="protein sequence ID" value="QBJ04450.1"/>
    <property type="molecule type" value="Genomic_DNA"/>
</dbReference>
<sequence>MPGLFYTRARVIAIAIEYPWESLDDGSKEAEKDFEIFP</sequence>
<dbReference type="KEGG" id="vg:55011890"/>
<accession>A0A481W6S4</accession>
<organism evidence="1 2">
    <name type="scientific">Pseudomonas phage Lana</name>
    <dbReference type="NCBI Taxonomy" id="2530172"/>
    <lineage>
        <taxon>Viruses</taxon>
        <taxon>Duplodnaviria</taxon>
        <taxon>Heunggongvirae</taxon>
        <taxon>Uroviricota</taxon>
        <taxon>Caudoviricetes</taxon>
        <taxon>Lanavirus</taxon>
        <taxon>Lanavirus lana</taxon>
    </lineage>
</organism>
<keyword evidence="2" id="KW-1185">Reference proteome</keyword>
<dbReference type="RefSeq" id="YP_009820454.1">
    <property type="nucleotide sequence ID" value="NC_048166.1"/>
</dbReference>
<evidence type="ECO:0000313" key="1">
    <source>
        <dbReference type="EMBL" id="QBJ04450.1"/>
    </source>
</evidence>
<proteinExistence type="predicted"/>
<dbReference type="Proteomes" id="UP000293575">
    <property type="component" value="Segment"/>
</dbReference>
<name>A0A481W6S4_9CAUD</name>